<feature type="transmembrane region" description="Helical" evidence="1">
    <location>
        <begin position="82"/>
        <end position="105"/>
    </location>
</feature>
<feature type="transmembrane region" description="Helical" evidence="1">
    <location>
        <begin position="12"/>
        <end position="32"/>
    </location>
</feature>
<comment type="caution">
    <text evidence="3">The sequence shown here is derived from an EMBL/GenBank/DDBJ whole genome shotgun (WGS) entry which is preliminary data.</text>
</comment>
<feature type="transmembrane region" description="Helical" evidence="1">
    <location>
        <begin position="44"/>
        <end position="62"/>
    </location>
</feature>
<keyword evidence="1" id="KW-1133">Transmembrane helix</keyword>
<feature type="transmembrane region" description="Helical" evidence="1">
    <location>
        <begin position="322"/>
        <end position="343"/>
    </location>
</feature>
<protein>
    <recommendedName>
        <fullName evidence="2">DUF4220 domain-containing protein</fullName>
    </recommendedName>
</protein>
<dbReference type="InterPro" id="IPR007658">
    <property type="entry name" value="DUF594"/>
</dbReference>
<sequence>MQTFLENIGQLWNAWEIRVTVSISLFLHILLILFGRKRKYIPRVWISILIWITYISADWFATTSLGALSTNKGGEVRHNENYTLWAFWAPCLLLHLGGPDTITAYSLEDNELWQRRLLEQAVQVTTAAYVCIILLRFTHNVIAFLGILVFIAGLIKYCERVWALRSASYGHLKASLLPSPDPGPDYTRFMGIRDSPDKGSFFKTIEPPYMRLGDRTDDASFIHYAHHLFGMLRGIYTGKILDFTELGVSRSIFGDKSPTQVFRLIEFELGFMYDALYTKATVIYSPLGILLRSVSLLCIISAFSVFCVLVDQQSYSRTDVTITYVLLGGAVVLEIYAAILLFFSDWTVLWLTKHDQSWRNSIFGAISPMWSYLNEGKRSSGSIAQHNLLTYCLEAKRHSKFEKAFKFAGIFDMVLAYKCRTWQNVNIDFKKIVTEYIHQRPKDAQRGDYVLEIYGCKDKFIESTSNVDFDHSLLLWHIATDLCYYSEQQDQIKTLNAKLSKAFSDYMLYLLVECPFMLPNGIGEIRYRDTCAEAMRFFEQKRAFQLDNLRQSRMMLLEVNTEIDPQEVKGDRSKSVLFNGCILAKSLHSLNMEGNWGYERKWEMVSHVWVDLLVDAAVKCGWKHHVRQLAKGGELFTCVRVIMAHLGLSERFLISRDHALRYYQGMEQLIR</sequence>
<dbReference type="EMBL" id="BSYO01000013">
    <property type="protein sequence ID" value="GMH14216.1"/>
    <property type="molecule type" value="Genomic_DNA"/>
</dbReference>
<dbReference type="Pfam" id="PF04578">
    <property type="entry name" value="DUF594"/>
    <property type="match status" value="1"/>
</dbReference>
<accession>A0AAD3SPM3</accession>
<feature type="transmembrane region" description="Helical" evidence="1">
    <location>
        <begin position="141"/>
        <end position="158"/>
    </location>
</feature>
<name>A0AAD3SPM3_NEPGR</name>
<dbReference type="AlphaFoldDB" id="A0AAD3SPM3"/>
<dbReference type="PANTHER" id="PTHR31325">
    <property type="entry name" value="OS01G0798800 PROTEIN-RELATED"/>
    <property type="match status" value="1"/>
</dbReference>
<evidence type="ECO:0000259" key="2">
    <source>
        <dbReference type="Pfam" id="PF13968"/>
    </source>
</evidence>
<evidence type="ECO:0000256" key="1">
    <source>
        <dbReference type="SAM" id="Phobius"/>
    </source>
</evidence>
<keyword evidence="1" id="KW-0472">Membrane</keyword>
<dbReference type="Pfam" id="PF13968">
    <property type="entry name" value="DUF4220"/>
    <property type="match status" value="1"/>
</dbReference>
<dbReference type="Proteomes" id="UP001279734">
    <property type="component" value="Unassembled WGS sequence"/>
</dbReference>
<gene>
    <name evidence="3" type="ORF">Nepgr_016057</name>
</gene>
<evidence type="ECO:0000313" key="4">
    <source>
        <dbReference type="Proteomes" id="UP001279734"/>
    </source>
</evidence>
<dbReference type="InterPro" id="IPR025315">
    <property type="entry name" value="DUF4220"/>
</dbReference>
<keyword evidence="4" id="KW-1185">Reference proteome</keyword>
<evidence type="ECO:0000313" key="3">
    <source>
        <dbReference type="EMBL" id="GMH14216.1"/>
    </source>
</evidence>
<proteinExistence type="predicted"/>
<keyword evidence="1" id="KW-0812">Transmembrane</keyword>
<feature type="transmembrane region" description="Helical" evidence="1">
    <location>
        <begin position="289"/>
        <end position="310"/>
    </location>
</feature>
<organism evidence="3 4">
    <name type="scientific">Nepenthes gracilis</name>
    <name type="common">Slender pitcher plant</name>
    <dbReference type="NCBI Taxonomy" id="150966"/>
    <lineage>
        <taxon>Eukaryota</taxon>
        <taxon>Viridiplantae</taxon>
        <taxon>Streptophyta</taxon>
        <taxon>Embryophyta</taxon>
        <taxon>Tracheophyta</taxon>
        <taxon>Spermatophyta</taxon>
        <taxon>Magnoliopsida</taxon>
        <taxon>eudicotyledons</taxon>
        <taxon>Gunneridae</taxon>
        <taxon>Pentapetalae</taxon>
        <taxon>Caryophyllales</taxon>
        <taxon>Nepenthaceae</taxon>
        <taxon>Nepenthes</taxon>
    </lineage>
</organism>
<reference evidence="3" key="1">
    <citation type="submission" date="2023-05" db="EMBL/GenBank/DDBJ databases">
        <title>Nepenthes gracilis genome sequencing.</title>
        <authorList>
            <person name="Fukushima K."/>
        </authorList>
    </citation>
    <scope>NUCLEOTIDE SEQUENCE</scope>
    <source>
        <strain evidence="3">SING2019-196</strain>
    </source>
</reference>
<feature type="domain" description="DUF4220" evidence="2">
    <location>
        <begin position="51"/>
        <end position="391"/>
    </location>
</feature>